<gene>
    <name evidence="3" type="ORF">METZ01_LOCUS157760</name>
</gene>
<name>A0A382ATN9_9ZZZZ</name>
<reference evidence="3" key="1">
    <citation type="submission" date="2018-05" db="EMBL/GenBank/DDBJ databases">
        <authorList>
            <person name="Lanie J.A."/>
            <person name="Ng W.-L."/>
            <person name="Kazmierczak K.M."/>
            <person name="Andrzejewski T.M."/>
            <person name="Davidsen T.M."/>
            <person name="Wayne K.J."/>
            <person name="Tettelin H."/>
            <person name="Glass J.I."/>
            <person name="Rusch D."/>
            <person name="Podicherti R."/>
            <person name="Tsui H.-C.T."/>
            <person name="Winkler M.E."/>
        </authorList>
    </citation>
    <scope>NUCLEOTIDE SEQUENCE</scope>
</reference>
<keyword evidence="2" id="KW-0812">Transmembrane</keyword>
<sequence>MEDPTGGMWIYLIFLIIPLARILPRMLRKYRRKNAGLEPEPAEKDLGRQFFTSRPEPEPPKYREEPPKYREEPPKEPQPKPNKKDGWVGKDDFK</sequence>
<protein>
    <submittedName>
        <fullName evidence="3">Uncharacterized protein</fullName>
    </submittedName>
</protein>
<organism evidence="3">
    <name type="scientific">marine metagenome</name>
    <dbReference type="NCBI Taxonomy" id="408172"/>
    <lineage>
        <taxon>unclassified sequences</taxon>
        <taxon>metagenomes</taxon>
        <taxon>ecological metagenomes</taxon>
    </lineage>
</organism>
<dbReference type="AlphaFoldDB" id="A0A382ATN9"/>
<accession>A0A382ATN9</accession>
<feature type="compositionally biased region" description="Basic and acidic residues" evidence="1">
    <location>
        <begin position="55"/>
        <end position="94"/>
    </location>
</feature>
<evidence type="ECO:0000256" key="2">
    <source>
        <dbReference type="SAM" id="Phobius"/>
    </source>
</evidence>
<feature type="region of interest" description="Disordered" evidence="1">
    <location>
        <begin position="34"/>
        <end position="94"/>
    </location>
</feature>
<proteinExistence type="predicted"/>
<keyword evidence="2" id="KW-0472">Membrane</keyword>
<feature type="transmembrane region" description="Helical" evidence="2">
    <location>
        <begin position="6"/>
        <end position="23"/>
    </location>
</feature>
<evidence type="ECO:0000256" key="1">
    <source>
        <dbReference type="SAM" id="MobiDB-lite"/>
    </source>
</evidence>
<dbReference type="EMBL" id="UINC01026802">
    <property type="protein sequence ID" value="SVB04906.1"/>
    <property type="molecule type" value="Genomic_DNA"/>
</dbReference>
<keyword evidence="2" id="KW-1133">Transmembrane helix</keyword>
<evidence type="ECO:0000313" key="3">
    <source>
        <dbReference type="EMBL" id="SVB04906.1"/>
    </source>
</evidence>